<dbReference type="InterPro" id="IPR051068">
    <property type="entry name" value="MFS_Domain-Containing_Protein"/>
</dbReference>
<dbReference type="PANTHER" id="PTHR23510:SF22">
    <property type="entry name" value="MAJOR FACILITATOR SUPERFAMILY (MFS) PROFILE DOMAIN-CONTAINING PROTEIN"/>
    <property type="match status" value="1"/>
</dbReference>
<evidence type="ECO:0000313" key="7">
    <source>
        <dbReference type="WBParaSite" id="ACRNAN_scaffold13883.g21896.t1"/>
    </source>
</evidence>
<evidence type="ECO:0000313" key="6">
    <source>
        <dbReference type="Proteomes" id="UP000887540"/>
    </source>
</evidence>
<comment type="subcellular location">
    <subcellularLocation>
        <location evidence="1">Membrane</location>
        <topology evidence="1">Multi-pass membrane protein</topology>
    </subcellularLocation>
</comment>
<name>A0A914CSW6_9BILA</name>
<dbReference type="InterPro" id="IPR036259">
    <property type="entry name" value="MFS_trans_sf"/>
</dbReference>
<dbReference type="PANTHER" id="PTHR23510">
    <property type="entry name" value="INNER MEMBRANE TRANSPORT PROTEIN YAJR"/>
    <property type="match status" value="1"/>
</dbReference>
<sequence length="105" mass="11852">MNSDQVKEEKPDGNVINGYVNMNSKPVEISMRKTNWRSIYLITAFTFLDGIQFSMFFISLWPYLNTIDPTASATFFGIITAGFSFGQAISAPLFGFWMNKAKTSK</sequence>
<keyword evidence="3 5" id="KW-1133">Transmembrane helix</keyword>
<evidence type="ECO:0000256" key="2">
    <source>
        <dbReference type="ARBA" id="ARBA00022692"/>
    </source>
</evidence>
<evidence type="ECO:0000256" key="4">
    <source>
        <dbReference type="ARBA" id="ARBA00023136"/>
    </source>
</evidence>
<evidence type="ECO:0000256" key="3">
    <source>
        <dbReference type="ARBA" id="ARBA00022989"/>
    </source>
</evidence>
<dbReference type="Gene3D" id="1.20.1250.20">
    <property type="entry name" value="MFS general substrate transporter like domains"/>
    <property type="match status" value="1"/>
</dbReference>
<feature type="transmembrane region" description="Helical" evidence="5">
    <location>
        <begin position="73"/>
        <end position="97"/>
    </location>
</feature>
<protein>
    <submittedName>
        <fullName evidence="7">Major facilitator superfamily (MFS) profile domain-containing protein</fullName>
    </submittedName>
</protein>
<organism evidence="6 7">
    <name type="scientific">Acrobeloides nanus</name>
    <dbReference type="NCBI Taxonomy" id="290746"/>
    <lineage>
        <taxon>Eukaryota</taxon>
        <taxon>Metazoa</taxon>
        <taxon>Ecdysozoa</taxon>
        <taxon>Nematoda</taxon>
        <taxon>Chromadorea</taxon>
        <taxon>Rhabditida</taxon>
        <taxon>Tylenchina</taxon>
        <taxon>Cephalobomorpha</taxon>
        <taxon>Cephaloboidea</taxon>
        <taxon>Cephalobidae</taxon>
        <taxon>Acrobeloides</taxon>
    </lineage>
</organism>
<feature type="transmembrane region" description="Helical" evidence="5">
    <location>
        <begin position="39"/>
        <end position="61"/>
    </location>
</feature>
<reference evidence="7" key="1">
    <citation type="submission" date="2022-11" db="UniProtKB">
        <authorList>
            <consortium name="WormBaseParasite"/>
        </authorList>
    </citation>
    <scope>IDENTIFICATION</scope>
</reference>
<keyword evidence="2 5" id="KW-0812">Transmembrane</keyword>
<evidence type="ECO:0000256" key="5">
    <source>
        <dbReference type="SAM" id="Phobius"/>
    </source>
</evidence>
<proteinExistence type="predicted"/>
<evidence type="ECO:0000256" key="1">
    <source>
        <dbReference type="ARBA" id="ARBA00004141"/>
    </source>
</evidence>
<dbReference type="AlphaFoldDB" id="A0A914CSW6"/>
<dbReference type="SUPFAM" id="SSF103473">
    <property type="entry name" value="MFS general substrate transporter"/>
    <property type="match status" value="1"/>
</dbReference>
<keyword evidence="6" id="KW-1185">Reference proteome</keyword>
<dbReference type="Proteomes" id="UP000887540">
    <property type="component" value="Unplaced"/>
</dbReference>
<keyword evidence="4 5" id="KW-0472">Membrane</keyword>
<accession>A0A914CSW6</accession>
<dbReference type="WBParaSite" id="ACRNAN_scaffold13883.g21896.t1">
    <property type="protein sequence ID" value="ACRNAN_scaffold13883.g21896.t1"/>
    <property type="gene ID" value="ACRNAN_scaffold13883.g21896"/>
</dbReference>
<dbReference type="GO" id="GO:0005765">
    <property type="term" value="C:lysosomal membrane"/>
    <property type="evidence" value="ECO:0007669"/>
    <property type="project" value="TreeGrafter"/>
</dbReference>